<keyword evidence="2" id="KW-1185">Reference proteome</keyword>
<gene>
    <name evidence="1" type="ORF">RIF23_03075</name>
</gene>
<evidence type="ECO:0008006" key="3">
    <source>
        <dbReference type="Google" id="ProtNLM"/>
    </source>
</evidence>
<protein>
    <recommendedName>
        <fullName evidence="3">Phosphotransferase family enzyme</fullName>
    </recommendedName>
</protein>
<dbReference type="RefSeq" id="WP_310910766.1">
    <property type="nucleotide sequence ID" value="NZ_JAVLVT010000001.1"/>
</dbReference>
<dbReference type="EMBL" id="JAVLVT010000001">
    <property type="protein sequence ID" value="MDS1269275.1"/>
    <property type="molecule type" value="Genomic_DNA"/>
</dbReference>
<proteinExistence type="predicted"/>
<name>A0ABU2H1U8_9ACTN</name>
<evidence type="ECO:0000313" key="1">
    <source>
        <dbReference type="EMBL" id="MDS1269275.1"/>
    </source>
</evidence>
<accession>A0ABU2H1U8</accession>
<dbReference type="SUPFAM" id="SSF56112">
    <property type="entry name" value="Protein kinase-like (PK-like)"/>
    <property type="match status" value="1"/>
</dbReference>
<reference evidence="2" key="1">
    <citation type="submission" date="2023-07" db="EMBL/GenBank/DDBJ databases">
        <title>Novel species in the genus Lipingzhangella isolated from Sambhar Salt Lake.</title>
        <authorList>
            <person name="Jiya N."/>
            <person name="Kajale S."/>
            <person name="Sharma A."/>
        </authorList>
    </citation>
    <scope>NUCLEOTIDE SEQUENCE [LARGE SCALE GENOMIC DNA]</scope>
    <source>
        <strain evidence="2">LS1_29</strain>
    </source>
</reference>
<organism evidence="1 2">
    <name type="scientific">Lipingzhangella rawalii</name>
    <dbReference type="NCBI Taxonomy" id="2055835"/>
    <lineage>
        <taxon>Bacteria</taxon>
        <taxon>Bacillati</taxon>
        <taxon>Actinomycetota</taxon>
        <taxon>Actinomycetes</taxon>
        <taxon>Streptosporangiales</taxon>
        <taxon>Nocardiopsidaceae</taxon>
        <taxon>Lipingzhangella</taxon>
    </lineage>
</organism>
<comment type="caution">
    <text evidence="1">The sequence shown here is derived from an EMBL/GenBank/DDBJ whole genome shotgun (WGS) entry which is preliminary data.</text>
</comment>
<evidence type="ECO:0000313" key="2">
    <source>
        <dbReference type="Proteomes" id="UP001250214"/>
    </source>
</evidence>
<dbReference type="InterPro" id="IPR011009">
    <property type="entry name" value="Kinase-like_dom_sf"/>
</dbReference>
<sequence length="136" mass="14913">MNDSLPGPEFEALMQPYTGDVSEIRPTSHGHMTDVTAVVECENGPFFVKAIPNRPGGRRDSLVREGAINPHVRPLSPAVLWHAEDDTWAALGFEVIDGRRANFRPGSDDLPILADLVNRIGALPLPDVAYGWTETR</sequence>
<dbReference type="Proteomes" id="UP001250214">
    <property type="component" value="Unassembled WGS sequence"/>
</dbReference>